<feature type="compositionally biased region" description="Polar residues" evidence="6">
    <location>
        <begin position="1"/>
        <end position="17"/>
    </location>
</feature>
<feature type="repeat" description="WD" evidence="5">
    <location>
        <begin position="735"/>
        <end position="776"/>
    </location>
</feature>
<evidence type="ECO:0000256" key="3">
    <source>
        <dbReference type="ARBA" id="ARBA00022737"/>
    </source>
</evidence>
<accession>A0A9P7KH60</accession>
<dbReference type="PROSITE" id="PS50082">
    <property type="entry name" value="WD_REPEATS_2"/>
    <property type="match status" value="8"/>
</dbReference>
<dbReference type="SMART" id="SM00320">
    <property type="entry name" value="WD40"/>
    <property type="match status" value="11"/>
</dbReference>
<dbReference type="PROSITE" id="PS50294">
    <property type="entry name" value="WD_REPEATS_REGION"/>
    <property type="match status" value="7"/>
</dbReference>
<dbReference type="PANTHER" id="PTHR19854:SF15">
    <property type="entry name" value="TRANSDUCIN BETA-LIKE PROTEIN 3"/>
    <property type="match status" value="1"/>
</dbReference>
<reference evidence="9" key="1">
    <citation type="submission" date="2020-07" db="EMBL/GenBank/DDBJ databases">
        <authorList>
            <person name="Nieuwenhuis M."/>
            <person name="Van De Peppel L.J.J."/>
        </authorList>
    </citation>
    <scope>NUCLEOTIDE SEQUENCE</scope>
    <source>
        <strain evidence="9">AP01</strain>
        <tissue evidence="9">Mycelium</tissue>
    </source>
</reference>
<feature type="repeat" description="WD" evidence="5">
    <location>
        <begin position="600"/>
        <end position="616"/>
    </location>
</feature>
<dbReference type="Proteomes" id="UP000775547">
    <property type="component" value="Unassembled WGS sequence"/>
</dbReference>
<feature type="repeat" description="WD" evidence="5">
    <location>
        <begin position="523"/>
        <end position="554"/>
    </location>
</feature>
<dbReference type="GO" id="GO:0032040">
    <property type="term" value="C:small-subunit processome"/>
    <property type="evidence" value="ECO:0007669"/>
    <property type="project" value="InterPro"/>
</dbReference>
<dbReference type="InterPro" id="IPR015943">
    <property type="entry name" value="WD40/YVTN_repeat-like_dom_sf"/>
</dbReference>
<reference evidence="9" key="2">
    <citation type="submission" date="2021-10" db="EMBL/GenBank/DDBJ databases">
        <title>Phylogenomics reveals ancestral predisposition of the termite-cultivated fungus Termitomyces towards a domesticated lifestyle.</title>
        <authorList>
            <person name="Auxier B."/>
            <person name="Grum-Grzhimaylo A."/>
            <person name="Cardenas M.E."/>
            <person name="Lodge J.D."/>
            <person name="Laessoe T."/>
            <person name="Pedersen O."/>
            <person name="Smith M.E."/>
            <person name="Kuyper T.W."/>
            <person name="Franco-Molano E.A."/>
            <person name="Baroni T.J."/>
            <person name="Aanen D.K."/>
        </authorList>
    </citation>
    <scope>NUCLEOTIDE SEQUENCE</scope>
    <source>
        <strain evidence="9">AP01</strain>
        <tissue evidence="9">Mycelium</tissue>
    </source>
</reference>
<dbReference type="CDD" id="cd00200">
    <property type="entry name" value="WD40"/>
    <property type="match status" value="1"/>
</dbReference>
<dbReference type="InterPro" id="IPR036322">
    <property type="entry name" value="WD40_repeat_dom_sf"/>
</dbReference>
<dbReference type="GO" id="GO:0034511">
    <property type="term" value="F:U3 snoRNA binding"/>
    <property type="evidence" value="ECO:0007669"/>
    <property type="project" value="TreeGrafter"/>
</dbReference>
<evidence type="ECO:0000256" key="7">
    <source>
        <dbReference type="SAM" id="Phobius"/>
    </source>
</evidence>
<dbReference type="PRINTS" id="PR00320">
    <property type="entry name" value="GPROTEINBRPT"/>
</dbReference>
<dbReference type="GO" id="GO:0000472">
    <property type="term" value="P:endonucleolytic cleavage to generate mature 5'-end of SSU-rRNA from (SSU-rRNA, 5.8S rRNA, LSU-rRNA)"/>
    <property type="evidence" value="ECO:0007669"/>
    <property type="project" value="TreeGrafter"/>
</dbReference>
<keyword evidence="10" id="KW-1185">Reference proteome</keyword>
<dbReference type="SUPFAM" id="SSF50978">
    <property type="entry name" value="WD40 repeat-like"/>
    <property type="match status" value="2"/>
</dbReference>
<gene>
    <name evidence="9" type="ORF">DXG03_003106</name>
</gene>
<evidence type="ECO:0000256" key="1">
    <source>
        <dbReference type="ARBA" id="ARBA00004604"/>
    </source>
</evidence>
<feature type="transmembrane region" description="Helical" evidence="7">
    <location>
        <begin position="130"/>
        <end position="148"/>
    </location>
</feature>
<dbReference type="EMBL" id="JABCKV010000002">
    <property type="protein sequence ID" value="KAG5648495.1"/>
    <property type="molecule type" value="Genomic_DNA"/>
</dbReference>
<dbReference type="GO" id="GO:0030686">
    <property type="term" value="C:90S preribosome"/>
    <property type="evidence" value="ECO:0007669"/>
    <property type="project" value="TreeGrafter"/>
</dbReference>
<dbReference type="Pfam" id="PF08625">
    <property type="entry name" value="Utp13"/>
    <property type="match status" value="1"/>
</dbReference>
<feature type="transmembrane region" description="Helical" evidence="7">
    <location>
        <begin position="154"/>
        <end position="173"/>
    </location>
</feature>
<feature type="compositionally biased region" description="Polar residues" evidence="6">
    <location>
        <begin position="31"/>
        <end position="40"/>
    </location>
</feature>
<keyword evidence="7" id="KW-1133">Transmembrane helix</keyword>
<dbReference type="InterPro" id="IPR020472">
    <property type="entry name" value="WD40_PAC1"/>
</dbReference>
<evidence type="ECO:0000256" key="4">
    <source>
        <dbReference type="ARBA" id="ARBA00023242"/>
    </source>
</evidence>
<evidence type="ECO:0000313" key="9">
    <source>
        <dbReference type="EMBL" id="KAG5648495.1"/>
    </source>
</evidence>
<feature type="repeat" description="WD" evidence="5">
    <location>
        <begin position="639"/>
        <end position="673"/>
    </location>
</feature>
<name>A0A9P7KH60_9AGAR</name>
<dbReference type="AlphaFoldDB" id="A0A9P7KH60"/>
<proteinExistence type="predicted"/>
<evidence type="ECO:0000256" key="2">
    <source>
        <dbReference type="ARBA" id="ARBA00022574"/>
    </source>
</evidence>
<feature type="region of interest" description="Disordered" evidence="6">
    <location>
        <begin position="1"/>
        <end position="48"/>
    </location>
</feature>
<dbReference type="GO" id="GO:0000480">
    <property type="term" value="P:endonucleolytic cleavage in 5'-ETS of tricistronic rRNA transcript (SSU-rRNA, 5.8S rRNA, LSU-rRNA)"/>
    <property type="evidence" value="ECO:0007669"/>
    <property type="project" value="TreeGrafter"/>
</dbReference>
<feature type="repeat" description="WD" evidence="5">
    <location>
        <begin position="304"/>
        <end position="345"/>
    </location>
</feature>
<evidence type="ECO:0000256" key="5">
    <source>
        <dbReference type="PROSITE-ProRule" id="PRU00221"/>
    </source>
</evidence>
<keyword evidence="7" id="KW-0812">Transmembrane</keyword>
<keyword evidence="4" id="KW-0539">Nucleus</keyword>
<feature type="domain" description="U3 small nucleolar RNA-associated protein 13 C-terminal" evidence="8">
    <location>
        <begin position="830"/>
        <end position="991"/>
    </location>
</feature>
<feature type="repeat" description="WD" evidence="5">
    <location>
        <begin position="777"/>
        <end position="809"/>
    </location>
</feature>
<organism evidence="9 10">
    <name type="scientific">Asterophora parasitica</name>
    <dbReference type="NCBI Taxonomy" id="117018"/>
    <lineage>
        <taxon>Eukaryota</taxon>
        <taxon>Fungi</taxon>
        <taxon>Dikarya</taxon>
        <taxon>Basidiomycota</taxon>
        <taxon>Agaricomycotina</taxon>
        <taxon>Agaricomycetes</taxon>
        <taxon>Agaricomycetidae</taxon>
        <taxon>Agaricales</taxon>
        <taxon>Tricholomatineae</taxon>
        <taxon>Lyophyllaceae</taxon>
        <taxon>Asterophora</taxon>
    </lineage>
</organism>
<evidence type="ECO:0000313" key="10">
    <source>
        <dbReference type="Proteomes" id="UP000775547"/>
    </source>
</evidence>
<protein>
    <recommendedName>
        <fullName evidence="8">U3 small nucleolar RNA-associated protein 13 C-terminal domain-containing protein</fullName>
    </recommendedName>
</protein>
<comment type="subcellular location">
    <subcellularLocation>
        <location evidence="1">Nucleus</location>
        <location evidence="1">Nucleolus</location>
    </subcellularLocation>
</comment>
<dbReference type="OrthoDB" id="5414888at2759"/>
<keyword evidence="3" id="KW-0677">Repeat</keyword>
<dbReference type="InterPro" id="IPR001680">
    <property type="entry name" value="WD40_rpt"/>
</dbReference>
<dbReference type="InterPro" id="IPR019775">
    <property type="entry name" value="WD40_repeat_CS"/>
</dbReference>
<evidence type="ECO:0000256" key="6">
    <source>
        <dbReference type="SAM" id="MobiDB-lite"/>
    </source>
</evidence>
<dbReference type="PROSITE" id="PS00678">
    <property type="entry name" value="WD_REPEATS_1"/>
    <property type="match status" value="4"/>
</dbReference>
<evidence type="ECO:0000259" key="8">
    <source>
        <dbReference type="Pfam" id="PF08625"/>
    </source>
</evidence>
<dbReference type="InterPro" id="IPR013934">
    <property type="entry name" value="Utp13_C"/>
</dbReference>
<comment type="caution">
    <text evidence="9">The sequence shown here is derived from an EMBL/GenBank/DDBJ whole genome shotgun (WGS) entry which is preliminary data.</text>
</comment>
<keyword evidence="2 5" id="KW-0853">WD repeat</keyword>
<keyword evidence="7" id="KW-0472">Membrane</keyword>
<dbReference type="Gene3D" id="2.130.10.10">
    <property type="entry name" value="YVTN repeat-like/Quinoprotein amine dehydrogenase"/>
    <property type="match status" value="3"/>
</dbReference>
<dbReference type="Pfam" id="PF00400">
    <property type="entry name" value="WD40"/>
    <property type="match status" value="9"/>
</dbReference>
<sequence>MWQDTNDSYPSSSQNPYYAQPVVPEPPLQFYSPQAGSDPNSFYPGSRPSLDGNVGAQGSISQQGAAAGYGGNIQPGAGGWWTAFGTGGFEGEPPLLEELGINFQHIRAKSMTVLNPLRGVDARIMDDADMAGPIIFVFCFGICLLFSGKPNFGYIYGVGLFGSASMYTLLNLMSERALRIFEIPASSAAPSKKLVHPIRVISRAHDAPIHVCKTDPTSTYLASGSADGVVKVWDIRNGYVTHVFKGHGGIVSALAFNYPQDVSSVTREHKMRLITASVDTRIRIFDLLATSNATGGRGKPEAVLEGHYSVPRGLDVSLDGKWLVSGGRDSVVLVWDLSSTAPSKSSSDKVKGKDKAFAPTLVKTIPILERVEALGLLRPDEDLTGSTSGSDGIRFYTGGEKGVVKIWDGKNGDVLFTLGKEQTKISDEQEEQRQIVDVLYLPLMSNVVSVHADQNIVFHSLSTQSLSRQLIGYNDEIVDATFLSPNFPSASEKSTQRDSHLAIATNSSLIRVYDANSYDARLLEGHTDVVLALDQGVAGRILASGSKDRSARLWASFAPKARSADWGYGCVGICEGHAESVGALALSRKAGTPGELERPQFMFTGSQDRTIKMWDLAEVPLVWEDDKAEPLRCKSLTTHKAHEKDINALDISPNDRLLVSGSQDRTAKIYEINYTPAFAGKPARGELKLIGTCKGHKRGVWTVRFGKTERTMATGSGDKTVKLWSLDDFSCLKTFEGHTNSVLRVGFLNQGLQVVSAASDGLVKLWDIKEEECVATLDNHEDKVWALSVSEDERRIVSGAADSVITFWEDCTEAQDEEKELARANLVQKEQDFHNYIALHDYRKAIQLALAMEQPGRLLNLFRNIQTNDVDESSITGRSTVDEVIRTMGGSDLAKLLQFTRDWNTNAKASRVAQGVLHAIVKLRSADDVMKAFRDEHGEAAFAQGEISAGKSGTALKELVDALIPYTERHLSRMNKLVQESYMVDYILGEMDDGMFDDMDVDTV</sequence>
<dbReference type="PANTHER" id="PTHR19854">
    <property type="entry name" value="TRANSDUCIN BETA-LIKE 3"/>
    <property type="match status" value="1"/>
</dbReference>
<feature type="repeat" description="WD" evidence="5">
    <location>
        <begin position="202"/>
        <end position="243"/>
    </location>
</feature>
<feature type="repeat" description="WD" evidence="5">
    <location>
        <begin position="693"/>
        <end position="734"/>
    </location>
</feature>